<dbReference type="EMBL" id="SODU01000002">
    <property type="protein sequence ID" value="TDW90485.1"/>
    <property type="molecule type" value="Genomic_DNA"/>
</dbReference>
<keyword evidence="8" id="KW-0460">Magnesium</keyword>
<evidence type="ECO:0000256" key="8">
    <source>
        <dbReference type="ARBA" id="ARBA00022842"/>
    </source>
</evidence>
<evidence type="ECO:0000256" key="7">
    <source>
        <dbReference type="ARBA" id="ARBA00022801"/>
    </source>
</evidence>
<protein>
    <recommendedName>
        <fullName evidence="11">8-oxo-dGTP diphosphatase</fullName>
        <ecNumber evidence="11">3.6.1.55</ecNumber>
    </recommendedName>
</protein>
<evidence type="ECO:0000256" key="3">
    <source>
        <dbReference type="ARBA" id="ARBA00022457"/>
    </source>
</evidence>
<dbReference type="EC" id="3.6.1.55" evidence="11"/>
<comment type="caution">
    <text evidence="13">The sequence shown here is derived from an EMBL/GenBank/DDBJ whole genome shotgun (WGS) entry which is preliminary data.</text>
</comment>
<name>A0ABY2FGI7_9ACTN</name>
<keyword evidence="7" id="KW-0378">Hydrolase</keyword>
<dbReference type="PANTHER" id="PTHR47707">
    <property type="entry name" value="8-OXO-DGTP DIPHOSPHATASE"/>
    <property type="match status" value="1"/>
</dbReference>
<proteinExistence type="inferred from homology"/>
<evidence type="ECO:0000256" key="11">
    <source>
        <dbReference type="ARBA" id="ARBA00038905"/>
    </source>
</evidence>
<keyword evidence="3" id="KW-0515">Mutator protein</keyword>
<dbReference type="SUPFAM" id="SSF55811">
    <property type="entry name" value="Nudix"/>
    <property type="match status" value="1"/>
</dbReference>
<dbReference type="InterPro" id="IPR000086">
    <property type="entry name" value="NUDIX_hydrolase_dom"/>
</dbReference>
<evidence type="ECO:0000256" key="10">
    <source>
        <dbReference type="ARBA" id="ARBA00035861"/>
    </source>
</evidence>
<keyword evidence="6" id="KW-0227">DNA damage</keyword>
<keyword evidence="5" id="KW-0479">Metal-binding</keyword>
<evidence type="ECO:0000256" key="9">
    <source>
        <dbReference type="ARBA" id="ARBA00023204"/>
    </source>
</evidence>
<dbReference type="InterPro" id="IPR020084">
    <property type="entry name" value="NUDIX_hydrolase_CS"/>
</dbReference>
<gene>
    <name evidence="13" type="ORF">EV137_4301</name>
</gene>
<dbReference type="InterPro" id="IPR015797">
    <property type="entry name" value="NUDIX_hydrolase-like_dom_sf"/>
</dbReference>
<dbReference type="PROSITE" id="PS00893">
    <property type="entry name" value="NUDIX_BOX"/>
    <property type="match status" value="1"/>
</dbReference>
<evidence type="ECO:0000259" key="12">
    <source>
        <dbReference type="PROSITE" id="PS51462"/>
    </source>
</evidence>
<evidence type="ECO:0000313" key="13">
    <source>
        <dbReference type="EMBL" id="TDW90485.1"/>
    </source>
</evidence>
<evidence type="ECO:0000256" key="4">
    <source>
        <dbReference type="ARBA" id="ARBA00022705"/>
    </source>
</evidence>
<dbReference type="RefSeq" id="WP_202871060.1">
    <property type="nucleotide sequence ID" value="NZ_SODU01000002.1"/>
</dbReference>
<comment type="similarity">
    <text evidence="2">Belongs to the Nudix hydrolase family.</text>
</comment>
<dbReference type="CDD" id="cd04690">
    <property type="entry name" value="NUDIX_Hydrolase"/>
    <property type="match status" value="1"/>
</dbReference>
<dbReference type="PROSITE" id="PS51462">
    <property type="entry name" value="NUDIX"/>
    <property type="match status" value="1"/>
</dbReference>
<evidence type="ECO:0000256" key="2">
    <source>
        <dbReference type="ARBA" id="ARBA00005582"/>
    </source>
</evidence>
<dbReference type="Proteomes" id="UP000295060">
    <property type="component" value="Unassembled WGS sequence"/>
</dbReference>
<evidence type="ECO:0000256" key="1">
    <source>
        <dbReference type="ARBA" id="ARBA00001946"/>
    </source>
</evidence>
<evidence type="ECO:0000256" key="5">
    <source>
        <dbReference type="ARBA" id="ARBA00022723"/>
    </source>
</evidence>
<sequence>MTTDVLIVIAAAVVQDGRLLVVSKQAAPDVFYLPGGKPEPGEAPLETLAREMHEELGVTPYKPKFLATVENQAALENQWMQMTVYAVELQQVPQPAAELADLRWITSEDGLNVAPAVREQVLPLLRDGLAS</sequence>
<dbReference type="Pfam" id="PF00293">
    <property type="entry name" value="NUDIX"/>
    <property type="match status" value="1"/>
</dbReference>
<dbReference type="PANTHER" id="PTHR47707:SF1">
    <property type="entry name" value="NUDIX HYDROLASE FAMILY PROTEIN"/>
    <property type="match status" value="1"/>
</dbReference>
<reference evidence="13 14" key="1">
    <citation type="submission" date="2019-03" db="EMBL/GenBank/DDBJ databases">
        <title>Genomic Encyclopedia of Type Strains, Phase III (KMG-III): the genomes of soil and plant-associated and newly described type strains.</title>
        <authorList>
            <person name="Whitman W."/>
        </authorList>
    </citation>
    <scope>NUCLEOTIDE SEQUENCE [LARGE SCALE GENOMIC DNA]</scope>
    <source>
        <strain evidence="13 14">VKMAc-2574</strain>
    </source>
</reference>
<keyword evidence="14" id="KW-1185">Reference proteome</keyword>
<comment type="cofactor">
    <cofactor evidence="1">
        <name>Mg(2+)</name>
        <dbReference type="ChEBI" id="CHEBI:18420"/>
    </cofactor>
</comment>
<evidence type="ECO:0000256" key="6">
    <source>
        <dbReference type="ARBA" id="ARBA00022763"/>
    </source>
</evidence>
<comment type="catalytic activity">
    <reaction evidence="10">
        <text>8-oxo-dGTP + H2O = 8-oxo-dGMP + diphosphate + H(+)</text>
        <dbReference type="Rhea" id="RHEA:31575"/>
        <dbReference type="ChEBI" id="CHEBI:15377"/>
        <dbReference type="ChEBI" id="CHEBI:15378"/>
        <dbReference type="ChEBI" id="CHEBI:33019"/>
        <dbReference type="ChEBI" id="CHEBI:63224"/>
        <dbReference type="ChEBI" id="CHEBI:77896"/>
        <dbReference type="EC" id="3.6.1.55"/>
    </reaction>
</comment>
<dbReference type="Gene3D" id="3.90.79.10">
    <property type="entry name" value="Nucleoside Triphosphate Pyrophosphohydrolase"/>
    <property type="match status" value="1"/>
</dbReference>
<evidence type="ECO:0000313" key="14">
    <source>
        <dbReference type="Proteomes" id="UP000295060"/>
    </source>
</evidence>
<keyword evidence="9" id="KW-0234">DNA repair</keyword>
<organism evidence="13 14">
    <name type="scientific">Kribbella pratensis</name>
    <dbReference type="NCBI Taxonomy" id="2512112"/>
    <lineage>
        <taxon>Bacteria</taxon>
        <taxon>Bacillati</taxon>
        <taxon>Actinomycetota</taxon>
        <taxon>Actinomycetes</taxon>
        <taxon>Propionibacteriales</taxon>
        <taxon>Kribbellaceae</taxon>
        <taxon>Kribbella</taxon>
    </lineage>
</organism>
<dbReference type="InterPro" id="IPR047127">
    <property type="entry name" value="MutT-like"/>
</dbReference>
<keyword evidence="4" id="KW-0235">DNA replication</keyword>
<accession>A0ABY2FGI7</accession>
<feature type="domain" description="Nudix hydrolase" evidence="12">
    <location>
        <begin position="1"/>
        <end position="127"/>
    </location>
</feature>